<dbReference type="EMBL" id="FQNC01000087">
    <property type="protein sequence ID" value="SGZ27223.1"/>
    <property type="molecule type" value="Genomic_DNA"/>
</dbReference>
<reference evidence="2 3" key="1">
    <citation type="submission" date="2016-11" db="EMBL/GenBank/DDBJ databases">
        <authorList>
            <person name="Jaros S."/>
            <person name="Januszkiewicz K."/>
            <person name="Wedrychowicz H."/>
        </authorList>
    </citation>
    <scope>NUCLEOTIDE SEQUENCE [LARGE SCALE GENOMIC DNA]</scope>
</reference>
<gene>
    <name evidence="2" type="primary">BQ5605_C025g10100</name>
    <name evidence="1" type="synonym">BQ5605_C025g10086</name>
    <name evidence="1" type="ORF">BQ5605_C025G10086</name>
    <name evidence="2" type="ORF">BQ5605_C025G10100</name>
</gene>
<dbReference type="EMBL" id="FQNC01000087">
    <property type="protein sequence ID" value="SGZ27270.1"/>
    <property type="molecule type" value="Genomic_DNA"/>
</dbReference>
<keyword evidence="3" id="KW-1185">Reference proteome</keyword>
<evidence type="ECO:0000313" key="3">
    <source>
        <dbReference type="Proteomes" id="UP000249464"/>
    </source>
</evidence>
<dbReference type="Proteomes" id="UP000249464">
    <property type="component" value="Unassembled WGS sequence"/>
</dbReference>
<accession>A0A2X0NFC3</accession>
<evidence type="ECO:0000313" key="1">
    <source>
        <dbReference type="EMBL" id="SGZ27223.1"/>
    </source>
</evidence>
<protein>
    <submittedName>
        <fullName evidence="1">BQ5605_C025g10086 protein</fullName>
    </submittedName>
    <submittedName>
        <fullName evidence="2">BQ5605_C025g10100 protein</fullName>
    </submittedName>
</protein>
<name>A0A2X0NFC3_9BASI</name>
<sequence>MTTEKRRRAWNQSEAVLRKVSLALVGLGVLLASSRALRASARAFGGPLTSVARTSDWNESTAADPLPSPTFGPMLSIKGAAAATKARS</sequence>
<evidence type="ECO:0000313" key="2">
    <source>
        <dbReference type="EMBL" id="SGZ27270.1"/>
    </source>
</evidence>
<organism evidence="2 3">
    <name type="scientific">Microbotryum silenes-dioicae</name>
    <dbReference type="NCBI Taxonomy" id="796604"/>
    <lineage>
        <taxon>Eukaryota</taxon>
        <taxon>Fungi</taxon>
        <taxon>Dikarya</taxon>
        <taxon>Basidiomycota</taxon>
        <taxon>Pucciniomycotina</taxon>
        <taxon>Microbotryomycetes</taxon>
        <taxon>Microbotryales</taxon>
        <taxon>Microbotryaceae</taxon>
        <taxon>Microbotryum</taxon>
    </lineage>
</organism>
<dbReference type="AlphaFoldDB" id="A0A2X0NFC3"/>
<proteinExistence type="predicted"/>